<dbReference type="Proteomes" id="UP000523087">
    <property type="component" value="Unassembled WGS sequence"/>
</dbReference>
<keyword evidence="1" id="KW-0862">Zinc</keyword>
<dbReference type="RefSeq" id="WP_181555447.1">
    <property type="nucleotide sequence ID" value="NZ_JACDUT010000003.1"/>
</dbReference>
<evidence type="ECO:0000259" key="2">
    <source>
        <dbReference type="PROSITE" id="PS50966"/>
    </source>
</evidence>
<accession>A0A7V9Z5R0</accession>
<name>A0A7V9Z5R0_9BACL</name>
<organism evidence="3 4">
    <name type="scientific">Thermaerobacillus caldiproteolyticus</name>
    <dbReference type="NCBI Taxonomy" id="247480"/>
    <lineage>
        <taxon>Bacteria</taxon>
        <taxon>Bacillati</taxon>
        <taxon>Bacillota</taxon>
        <taxon>Bacilli</taxon>
        <taxon>Bacillales</taxon>
        <taxon>Anoxybacillaceae</taxon>
        <taxon>Thermaerobacillus</taxon>
    </lineage>
</organism>
<dbReference type="GO" id="GO:0008270">
    <property type="term" value="F:zinc ion binding"/>
    <property type="evidence" value="ECO:0007669"/>
    <property type="project" value="UniProtKB-KW"/>
</dbReference>
<protein>
    <recommendedName>
        <fullName evidence="2">SWIM-type domain-containing protein</fullName>
    </recommendedName>
</protein>
<keyword evidence="4" id="KW-1185">Reference proteome</keyword>
<keyword evidence="1" id="KW-0479">Metal-binding</keyword>
<feature type="domain" description="SWIM-type" evidence="2">
    <location>
        <begin position="68"/>
        <end position="96"/>
    </location>
</feature>
<dbReference type="EMBL" id="JACDUT010000003">
    <property type="protein sequence ID" value="MBA2874550.1"/>
    <property type="molecule type" value="Genomic_DNA"/>
</dbReference>
<comment type="caution">
    <text evidence="3">The sequence shown here is derived from an EMBL/GenBank/DDBJ whole genome shotgun (WGS) entry which is preliminary data.</text>
</comment>
<evidence type="ECO:0000313" key="4">
    <source>
        <dbReference type="Proteomes" id="UP000523087"/>
    </source>
</evidence>
<proteinExistence type="predicted"/>
<dbReference type="AlphaFoldDB" id="A0A7V9Z5R0"/>
<reference evidence="3 4" key="1">
    <citation type="submission" date="2020-07" db="EMBL/GenBank/DDBJ databases">
        <title>Genomic Encyclopedia of Type Strains, Phase IV (KMG-IV): sequencing the most valuable type-strain genomes for metagenomic binning, comparative biology and taxonomic classification.</title>
        <authorList>
            <person name="Goeker M."/>
        </authorList>
    </citation>
    <scope>NUCLEOTIDE SEQUENCE [LARGE SCALE GENOMIC DNA]</scope>
    <source>
        <strain evidence="3 4">DSM 15730</strain>
    </source>
</reference>
<sequence>MLQTSLSKAVLDQAARQLKKEVTLSNQSAMKKGLKLYREGFVYNAAIVQNGVIQANVLDENVYKPTIYFTHLSQSHCQCSDSYVCPHLLALFFYLYSHVGQIGELIREWNTKRTGNILPLTKASELVTPSSSVRNWINQFQKAYHLFFAKSNKGDYAFIHQLCYRFFPSLLNEAPMLLVEKRLYHLHAALFTFCRLLEEGQHYQHISYYRSFWIANVSEFMETIKKKCEDLAKVSIPKSFAPLLEESREYVRHILFAGDALMDERIAIYQMVWSVLFHNEEWNQQEKEWLLQRQEERGDIVLECQLALAHLAFLRGDDEETFSLLKKLKFVPIPYVIIWIKNLIHGQQWERLKHWWELCITSMEWYLAATNYSDGAIITRELLYLYDRYAKATGDDENYEILLQVLLPYSASDYSYFLLTSKQYKKWVDLHLLADIDVNNIHRSFLKVVETYDRSLLLPLYHHAVHKMIQLKKRESYKMAVKHLKKLRTYYRALGKKEVWNRYITKLVEEHKRLRAFQEEIQKGKLLNDQKV</sequence>
<gene>
    <name evidence="3" type="ORF">HNR31_001320</name>
</gene>
<evidence type="ECO:0000313" key="3">
    <source>
        <dbReference type="EMBL" id="MBA2874550.1"/>
    </source>
</evidence>
<dbReference type="PROSITE" id="PS50966">
    <property type="entry name" value="ZF_SWIM"/>
    <property type="match status" value="1"/>
</dbReference>
<dbReference type="InterPro" id="IPR007527">
    <property type="entry name" value="Znf_SWIM"/>
</dbReference>
<keyword evidence="1" id="KW-0863">Zinc-finger</keyword>
<evidence type="ECO:0000256" key="1">
    <source>
        <dbReference type="PROSITE-ProRule" id="PRU00325"/>
    </source>
</evidence>